<dbReference type="Proteomes" id="UP000006813">
    <property type="component" value="Unassembled WGS sequence"/>
</dbReference>
<feature type="domain" description="C2H2-type" evidence="7">
    <location>
        <begin position="100"/>
        <end position="127"/>
    </location>
</feature>
<keyword evidence="4 6" id="KW-0863">Zinc-finger</keyword>
<dbReference type="InterPro" id="IPR036051">
    <property type="entry name" value="KRAB_dom_sf"/>
</dbReference>
<dbReference type="PANTHER" id="PTHR23234">
    <property type="entry name" value="ZNF44 PROTEIN"/>
    <property type="match status" value="1"/>
</dbReference>
<evidence type="ECO:0000259" key="8">
    <source>
        <dbReference type="PROSITE" id="PS50805"/>
    </source>
</evidence>
<dbReference type="STRING" id="10181.G5C1J0"/>
<evidence type="ECO:0000256" key="4">
    <source>
        <dbReference type="ARBA" id="ARBA00022771"/>
    </source>
</evidence>
<dbReference type="InterPro" id="IPR050758">
    <property type="entry name" value="Znf_C2H2-type"/>
</dbReference>
<dbReference type="FunCoup" id="G5C1J0">
    <property type="interactions" value="4"/>
</dbReference>
<dbReference type="GO" id="GO:0006355">
    <property type="term" value="P:regulation of DNA-templated transcription"/>
    <property type="evidence" value="ECO:0007669"/>
    <property type="project" value="InterPro"/>
</dbReference>
<organism evidence="9 10">
    <name type="scientific">Heterocephalus glaber</name>
    <name type="common">Naked mole rat</name>
    <dbReference type="NCBI Taxonomy" id="10181"/>
    <lineage>
        <taxon>Eukaryota</taxon>
        <taxon>Metazoa</taxon>
        <taxon>Chordata</taxon>
        <taxon>Craniata</taxon>
        <taxon>Vertebrata</taxon>
        <taxon>Euteleostomi</taxon>
        <taxon>Mammalia</taxon>
        <taxon>Eutheria</taxon>
        <taxon>Euarchontoglires</taxon>
        <taxon>Glires</taxon>
        <taxon>Rodentia</taxon>
        <taxon>Hystricomorpha</taxon>
        <taxon>Bathyergidae</taxon>
        <taxon>Heterocephalus</taxon>
    </lineage>
</organism>
<gene>
    <name evidence="9" type="ORF">GW7_18791</name>
</gene>
<comment type="subcellular location">
    <subcellularLocation>
        <location evidence="1">Nucleus</location>
    </subcellularLocation>
</comment>
<accession>G5C1J0</accession>
<dbReference type="InterPro" id="IPR013087">
    <property type="entry name" value="Znf_C2H2_type"/>
</dbReference>
<dbReference type="PANTHER" id="PTHR23234:SF10">
    <property type="entry name" value="RIKEN CDNA 6720489N17 GENE-RELATED"/>
    <property type="match status" value="1"/>
</dbReference>
<dbReference type="PROSITE" id="PS50157">
    <property type="entry name" value="ZINC_FINGER_C2H2_2"/>
    <property type="match status" value="2"/>
</dbReference>
<evidence type="ECO:0000256" key="1">
    <source>
        <dbReference type="ARBA" id="ARBA00004123"/>
    </source>
</evidence>
<evidence type="ECO:0000313" key="9">
    <source>
        <dbReference type="EMBL" id="EHB15401.1"/>
    </source>
</evidence>
<dbReference type="EMBL" id="JH172843">
    <property type="protein sequence ID" value="EHB15401.1"/>
    <property type="molecule type" value="Genomic_DNA"/>
</dbReference>
<evidence type="ECO:0000256" key="3">
    <source>
        <dbReference type="ARBA" id="ARBA00022737"/>
    </source>
</evidence>
<dbReference type="InterPro" id="IPR001909">
    <property type="entry name" value="KRAB"/>
</dbReference>
<dbReference type="GO" id="GO:0005634">
    <property type="term" value="C:nucleus"/>
    <property type="evidence" value="ECO:0007669"/>
    <property type="project" value="UniProtKB-SubCell"/>
</dbReference>
<evidence type="ECO:0000256" key="6">
    <source>
        <dbReference type="PROSITE-ProRule" id="PRU00042"/>
    </source>
</evidence>
<dbReference type="CDD" id="cd07765">
    <property type="entry name" value="KRAB_A-box"/>
    <property type="match status" value="1"/>
</dbReference>
<feature type="non-terminal residue" evidence="9">
    <location>
        <position position="132"/>
    </location>
</feature>
<dbReference type="eggNOG" id="KOG1721">
    <property type="taxonomic scope" value="Eukaryota"/>
</dbReference>
<dbReference type="SUPFAM" id="SSF57667">
    <property type="entry name" value="beta-beta-alpha zinc fingers"/>
    <property type="match status" value="2"/>
</dbReference>
<dbReference type="FunFam" id="3.30.160.60:FF:000184">
    <property type="entry name" value="Zinc finger protein 333"/>
    <property type="match status" value="1"/>
</dbReference>
<keyword evidence="5" id="KW-0862">Zinc</keyword>
<dbReference type="AlphaFoldDB" id="G5C1J0"/>
<dbReference type="Pfam" id="PF01352">
    <property type="entry name" value="KRAB"/>
    <property type="match status" value="1"/>
</dbReference>
<dbReference type="InParanoid" id="G5C1J0"/>
<protein>
    <submittedName>
        <fullName evidence="9">Zinc finger protein 791</fullName>
    </submittedName>
</protein>
<evidence type="ECO:0000313" key="10">
    <source>
        <dbReference type="Proteomes" id="UP000006813"/>
    </source>
</evidence>
<dbReference type="SUPFAM" id="SSF109640">
    <property type="entry name" value="KRAB domain (Kruppel-associated box)"/>
    <property type="match status" value="1"/>
</dbReference>
<reference evidence="9 10" key="1">
    <citation type="journal article" date="2011" name="Nature">
        <title>Genome sequencing reveals insights into physiology and longevity of the naked mole rat.</title>
        <authorList>
            <person name="Kim E.B."/>
            <person name="Fang X."/>
            <person name="Fushan A.A."/>
            <person name="Huang Z."/>
            <person name="Lobanov A.V."/>
            <person name="Han L."/>
            <person name="Marino S.M."/>
            <person name="Sun X."/>
            <person name="Turanov A.A."/>
            <person name="Yang P."/>
            <person name="Yim S.H."/>
            <person name="Zhao X."/>
            <person name="Kasaikina M.V."/>
            <person name="Stoletzki N."/>
            <person name="Peng C."/>
            <person name="Polak P."/>
            <person name="Xiong Z."/>
            <person name="Kiezun A."/>
            <person name="Zhu Y."/>
            <person name="Chen Y."/>
            <person name="Kryukov G.V."/>
            <person name="Zhang Q."/>
            <person name="Peshkin L."/>
            <person name="Yang L."/>
            <person name="Bronson R.T."/>
            <person name="Buffenstein R."/>
            <person name="Wang B."/>
            <person name="Han C."/>
            <person name="Li Q."/>
            <person name="Chen L."/>
            <person name="Zhao W."/>
            <person name="Sunyaev S.R."/>
            <person name="Park T.J."/>
            <person name="Zhang G."/>
            <person name="Wang J."/>
            <person name="Gladyshev V.N."/>
        </authorList>
    </citation>
    <scope>NUCLEOTIDE SEQUENCE [LARGE SCALE GENOMIC DNA]</scope>
</reference>
<dbReference type="InterPro" id="IPR036236">
    <property type="entry name" value="Znf_C2H2_sf"/>
</dbReference>
<feature type="domain" description="KRAB" evidence="8">
    <location>
        <begin position="4"/>
        <end position="84"/>
    </location>
</feature>
<keyword evidence="2" id="KW-0479">Metal-binding</keyword>
<keyword evidence="3" id="KW-0677">Repeat</keyword>
<dbReference type="Gene3D" id="6.10.140.140">
    <property type="match status" value="1"/>
</dbReference>
<dbReference type="PROSITE" id="PS50805">
    <property type="entry name" value="KRAB"/>
    <property type="match status" value="1"/>
</dbReference>
<evidence type="ECO:0000259" key="7">
    <source>
        <dbReference type="PROSITE" id="PS50157"/>
    </source>
</evidence>
<dbReference type="GO" id="GO:0008270">
    <property type="term" value="F:zinc ion binding"/>
    <property type="evidence" value="ECO:0007669"/>
    <property type="project" value="UniProtKB-KW"/>
</dbReference>
<evidence type="ECO:0000256" key="2">
    <source>
        <dbReference type="ARBA" id="ARBA00022723"/>
    </source>
</evidence>
<proteinExistence type="predicted"/>
<dbReference type="SMART" id="SM00349">
    <property type="entry name" value="KRAB"/>
    <property type="match status" value="1"/>
</dbReference>
<evidence type="ECO:0000256" key="5">
    <source>
        <dbReference type="ARBA" id="ARBA00022833"/>
    </source>
</evidence>
<dbReference type="Gene3D" id="3.30.160.60">
    <property type="entry name" value="Classic Zinc Finger"/>
    <property type="match status" value="2"/>
</dbReference>
<sequence>MEAVTFEDVTVTFTMEEWALLNPSQKKLYRDVMQETFRNMATVGGNWEKQKNEEEQIHCQTHEEGHQGEKPYVFKKCGKALSTNKYCQIHGRNHTGEKPYICKQCGKAFSTNKYHQIYERTHTGGKPYTCKQ</sequence>
<feature type="domain" description="C2H2-type" evidence="7">
    <location>
        <begin position="72"/>
        <end position="99"/>
    </location>
</feature>
<name>G5C1J0_HETGA</name>